<comment type="caution">
    <text evidence="1">The sequence shown here is derived from an EMBL/GenBank/DDBJ whole genome shotgun (WGS) entry which is preliminary data.</text>
</comment>
<dbReference type="Proteomes" id="UP000237144">
    <property type="component" value="Unassembled WGS sequence"/>
</dbReference>
<evidence type="ECO:0000313" key="2">
    <source>
        <dbReference type="Proteomes" id="UP000237144"/>
    </source>
</evidence>
<dbReference type="OrthoDB" id="2519278at2759"/>
<evidence type="ECO:0008006" key="3">
    <source>
        <dbReference type="Google" id="ProtNLM"/>
    </source>
</evidence>
<dbReference type="EMBL" id="PJQD01000079">
    <property type="protein sequence ID" value="POY71571.1"/>
    <property type="molecule type" value="Genomic_DNA"/>
</dbReference>
<dbReference type="AlphaFoldDB" id="A0A2S5B4D5"/>
<organism evidence="1 2">
    <name type="scientific">Rhodotorula taiwanensis</name>
    <dbReference type="NCBI Taxonomy" id="741276"/>
    <lineage>
        <taxon>Eukaryota</taxon>
        <taxon>Fungi</taxon>
        <taxon>Dikarya</taxon>
        <taxon>Basidiomycota</taxon>
        <taxon>Pucciniomycotina</taxon>
        <taxon>Microbotryomycetes</taxon>
        <taxon>Sporidiobolales</taxon>
        <taxon>Sporidiobolaceae</taxon>
        <taxon>Rhodotorula</taxon>
    </lineage>
</organism>
<reference evidence="1 2" key="1">
    <citation type="journal article" date="2018" name="Front. Microbiol.">
        <title>Prospects for Fungal Bioremediation of Acidic Radioactive Waste Sites: Characterization and Genome Sequence of Rhodotorula taiwanensis MD1149.</title>
        <authorList>
            <person name="Tkavc R."/>
            <person name="Matrosova V.Y."/>
            <person name="Grichenko O.E."/>
            <person name="Gostincar C."/>
            <person name="Volpe R.P."/>
            <person name="Klimenkova P."/>
            <person name="Gaidamakova E.K."/>
            <person name="Zhou C.E."/>
            <person name="Stewart B.J."/>
            <person name="Lyman M.G."/>
            <person name="Malfatti S.A."/>
            <person name="Rubinfeld B."/>
            <person name="Courtot M."/>
            <person name="Singh J."/>
            <person name="Dalgard C.L."/>
            <person name="Hamilton T."/>
            <person name="Frey K.G."/>
            <person name="Gunde-Cimerman N."/>
            <person name="Dugan L."/>
            <person name="Daly M.J."/>
        </authorList>
    </citation>
    <scope>NUCLEOTIDE SEQUENCE [LARGE SCALE GENOMIC DNA]</scope>
    <source>
        <strain evidence="1 2">MD1149</strain>
    </source>
</reference>
<name>A0A2S5B4D5_9BASI</name>
<gene>
    <name evidence="1" type="ORF">BMF94_5396</name>
</gene>
<accession>A0A2S5B4D5</accession>
<sequence length="220" mass="24718">MAAPPRLPVEMWTTVCDELGYRDLKAFGGVCKASQRLIEDSRYDRKLFREKPGRRLARGTKIAIHPMLDQINCLGQDPSKAEILAPTQPPEDPVWRDKPDFLCDPDYLNGFDYKAVDEFATAPACKKLHLDMAEIDCGTISSSTGVTVRQVAEACIKYWSSPVTGRQKKQFLEDNKGWYPPNSRVTRVDLLYDHCFFEGWSNARADSEGAAILSTYGFGS</sequence>
<evidence type="ECO:0000313" key="1">
    <source>
        <dbReference type="EMBL" id="POY71571.1"/>
    </source>
</evidence>
<proteinExistence type="predicted"/>
<keyword evidence="2" id="KW-1185">Reference proteome</keyword>
<protein>
    <recommendedName>
        <fullName evidence="3">F-box domain-containing protein</fullName>
    </recommendedName>
</protein>